<dbReference type="AlphaFoldDB" id="A0A0A8YTY6"/>
<dbReference type="EMBL" id="GBRH01271868">
    <property type="protein sequence ID" value="JAD26027.1"/>
    <property type="molecule type" value="Transcribed_RNA"/>
</dbReference>
<accession>A0A0A8YTY6</accession>
<feature type="compositionally biased region" description="Basic and acidic residues" evidence="1">
    <location>
        <begin position="73"/>
        <end position="91"/>
    </location>
</feature>
<name>A0A0A8YTY6_ARUDO</name>
<proteinExistence type="predicted"/>
<reference evidence="2" key="2">
    <citation type="journal article" date="2015" name="Data Brief">
        <title>Shoot transcriptome of the giant reed, Arundo donax.</title>
        <authorList>
            <person name="Barrero R.A."/>
            <person name="Guerrero F.D."/>
            <person name="Moolhuijzen P."/>
            <person name="Goolsby J.A."/>
            <person name="Tidwell J."/>
            <person name="Bellgard S.E."/>
            <person name="Bellgard M.I."/>
        </authorList>
    </citation>
    <scope>NUCLEOTIDE SEQUENCE</scope>
    <source>
        <tissue evidence="2">Shoot tissue taken approximately 20 cm above the soil surface</tissue>
    </source>
</reference>
<evidence type="ECO:0000313" key="2">
    <source>
        <dbReference type="EMBL" id="JAD26027.1"/>
    </source>
</evidence>
<sequence>MKSNSSSPASCISYAKSTLSTTICFSLYDHQVQRRISRSGPTLPTFHRFPPPPASPPLWLLTGVGGREVEKTRSAAADGRDGCGSREREAQRIGPATETLRRCRSSHFRHTVG</sequence>
<protein>
    <submittedName>
        <fullName evidence="2">Uncharacterized protein</fullName>
    </submittedName>
</protein>
<feature type="region of interest" description="Disordered" evidence="1">
    <location>
        <begin position="73"/>
        <end position="94"/>
    </location>
</feature>
<organism evidence="2">
    <name type="scientific">Arundo donax</name>
    <name type="common">Giant reed</name>
    <name type="synonym">Donax arundinaceus</name>
    <dbReference type="NCBI Taxonomy" id="35708"/>
    <lineage>
        <taxon>Eukaryota</taxon>
        <taxon>Viridiplantae</taxon>
        <taxon>Streptophyta</taxon>
        <taxon>Embryophyta</taxon>
        <taxon>Tracheophyta</taxon>
        <taxon>Spermatophyta</taxon>
        <taxon>Magnoliopsida</taxon>
        <taxon>Liliopsida</taxon>
        <taxon>Poales</taxon>
        <taxon>Poaceae</taxon>
        <taxon>PACMAD clade</taxon>
        <taxon>Arundinoideae</taxon>
        <taxon>Arundineae</taxon>
        <taxon>Arundo</taxon>
    </lineage>
</organism>
<reference evidence="2" key="1">
    <citation type="submission" date="2014-09" db="EMBL/GenBank/DDBJ databases">
        <authorList>
            <person name="Magalhaes I.L.F."/>
            <person name="Oliveira U."/>
            <person name="Santos F.R."/>
            <person name="Vidigal T.H.D.A."/>
            <person name="Brescovit A.D."/>
            <person name="Santos A.J."/>
        </authorList>
    </citation>
    <scope>NUCLEOTIDE SEQUENCE</scope>
    <source>
        <tissue evidence="2">Shoot tissue taken approximately 20 cm above the soil surface</tissue>
    </source>
</reference>
<evidence type="ECO:0000256" key="1">
    <source>
        <dbReference type="SAM" id="MobiDB-lite"/>
    </source>
</evidence>